<dbReference type="Gene3D" id="3.30.70.1400">
    <property type="entry name" value="Aminomethyltransferase beta-barrel domains"/>
    <property type="match status" value="1"/>
</dbReference>
<evidence type="ECO:0000256" key="5">
    <source>
        <dbReference type="ARBA" id="ARBA00047665"/>
    </source>
</evidence>
<evidence type="ECO:0000256" key="6">
    <source>
        <dbReference type="PIRSR" id="PIRSR006487-1"/>
    </source>
</evidence>
<evidence type="ECO:0000256" key="7">
    <source>
        <dbReference type="RuleBase" id="RU003981"/>
    </source>
</evidence>
<dbReference type="InterPro" id="IPR006222">
    <property type="entry name" value="GCVT_N"/>
</dbReference>
<keyword evidence="7" id="KW-0809">Transit peptide</keyword>
<dbReference type="Gene3D" id="3.30.1360.120">
    <property type="entry name" value="Probable tRNA modification gtpase trme, domain 1"/>
    <property type="match status" value="1"/>
</dbReference>
<dbReference type="InterPro" id="IPR006223">
    <property type="entry name" value="GcvT"/>
</dbReference>
<feature type="binding site" evidence="6">
    <location>
        <position position="237"/>
    </location>
    <ligand>
        <name>substrate</name>
    </ligand>
</feature>
<dbReference type="Gene3D" id="2.40.30.110">
    <property type="entry name" value="Aminomethyltransferase beta-barrel domains"/>
    <property type="match status" value="1"/>
</dbReference>
<organism evidence="10">
    <name type="scientific">Micromonas pusilla</name>
    <name type="common">Picoplanktonic green alga</name>
    <name type="synonym">Chromulina pusilla</name>
    <dbReference type="NCBI Taxonomy" id="38833"/>
    <lineage>
        <taxon>Eukaryota</taxon>
        <taxon>Viridiplantae</taxon>
        <taxon>Chlorophyta</taxon>
        <taxon>Mamiellophyceae</taxon>
        <taxon>Mamiellales</taxon>
        <taxon>Mamiellaceae</taxon>
        <taxon>Micromonas</taxon>
    </lineage>
</organism>
<keyword evidence="3 7" id="KW-0032">Aminotransferase</keyword>
<dbReference type="FunFam" id="3.30.70.1400:FF:000001">
    <property type="entry name" value="Aminomethyltransferase"/>
    <property type="match status" value="1"/>
</dbReference>
<dbReference type="EC" id="2.1.2.10" evidence="7"/>
<evidence type="ECO:0000259" key="9">
    <source>
        <dbReference type="Pfam" id="PF08669"/>
    </source>
</evidence>
<comment type="subunit">
    <text evidence="2 7">The glycine cleavage system is composed of four proteins: P, T, L and H.</text>
</comment>
<dbReference type="PANTHER" id="PTHR43757:SF2">
    <property type="entry name" value="AMINOMETHYLTRANSFERASE, MITOCHONDRIAL"/>
    <property type="match status" value="1"/>
</dbReference>
<reference evidence="10" key="1">
    <citation type="submission" date="2021-01" db="EMBL/GenBank/DDBJ databases">
        <authorList>
            <person name="Corre E."/>
            <person name="Pelletier E."/>
            <person name="Niang G."/>
            <person name="Scheremetjew M."/>
            <person name="Finn R."/>
            <person name="Kale V."/>
            <person name="Holt S."/>
            <person name="Cochrane G."/>
            <person name="Meng A."/>
            <person name="Brown T."/>
            <person name="Cohen L."/>
        </authorList>
    </citation>
    <scope>NUCLEOTIDE SEQUENCE</scope>
    <source>
        <strain evidence="10">CCAC1681</strain>
    </source>
</reference>
<dbReference type="NCBIfam" id="TIGR00528">
    <property type="entry name" value="gcvT"/>
    <property type="match status" value="1"/>
</dbReference>
<dbReference type="SUPFAM" id="SSF101790">
    <property type="entry name" value="Aminomethyltransferase beta-barrel domain"/>
    <property type="match status" value="1"/>
</dbReference>
<sequence>MLRVAAQRLAKRAAPQWGAAARPALVPFARAYADDANLLKTALYDFHLEMGGKMVPFAGHSMPIQYKDSIMEATKHCRSAASIFDVSHMLGSSIRGKDAVAFTERIVVGDIKALKNGTGTLSVVLNDNGGIIDDTVVTKVSDEDVYIVLNGACSEKDQAHINKHLAEFKARGGDAEFIVHGDRSLLAFQGPKAVDVLQPLTDLDLSKLYFGMFTEAKVNGVDVWLTRTGYTGEDGFEISLLKKDTVSLTKKLLENSDARLCGLGARDSLRLEAGLCLYGNDLNETISPLEAGLTWTIGKARRDACDFVGGDVIKKQLENGVDKRRVGFKFTGKGAPARGGAIVKTASGEVVGEITSGGFSPVLGENIAMGYVRKAHAKAGTELLVETRGKSTPAVTAKMPFVTCHYHRPA</sequence>
<accession>A0A7S0GWB9</accession>
<proteinExistence type="inferred from homology"/>
<dbReference type="PIRSF" id="PIRSF006487">
    <property type="entry name" value="GcvT"/>
    <property type="match status" value="1"/>
</dbReference>
<dbReference type="EMBL" id="HBEN01013709">
    <property type="protein sequence ID" value="CAD8449942.1"/>
    <property type="molecule type" value="Transcribed_RNA"/>
</dbReference>
<dbReference type="GO" id="GO:0008483">
    <property type="term" value="F:transaminase activity"/>
    <property type="evidence" value="ECO:0007669"/>
    <property type="project" value="UniProtKB-KW"/>
</dbReference>
<dbReference type="InterPro" id="IPR027266">
    <property type="entry name" value="TrmE/GcvT-like"/>
</dbReference>
<evidence type="ECO:0000256" key="4">
    <source>
        <dbReference type="ARBA" id="ARBA00022679"/>
    </source>
</evidence>
<evidence type="ECO:0000256" key="3">
    <source>
        <dbReference type="ARBA" id="ARBA00022576"/>
    </source>
</evidence>
<dbReference type="NCBIfam" id="NF001567">
    <property type="entry name" value="PRK00389.1"/>
    <property type="match status" value="1"/>
</dbReference>
<dbReference type="GO" id="GO:0005739">
    <property type="term" value="C:mitochondrion"/>
    <property type="evidence" value="ECO:0007669"/>
    <property type="project" value="UniProtKB-SubCell"/>
</dbReference>
<keyword evidence="7" id="KW-0496">Mitochondrion</keyword>
<dbReference type="InterPro" id="IPR013977">
    <property type="entry name" value="GcvT_C"/>
</dbReference>
<keyword evidence="4 7" id="KW-0808">Transferase</keyword>
<evidence type="ECO:0000256" key="2">
    <source>
        <dbReference type="ARBA" id="ARBA00011690"/>
    </source>
</evidence>
<name>A0A7S0GWB9_MICPS</name>
<dbReference type="Pfam" id="PF01571">
    <property type="entry name" value="GCV_T"/>
    <property type="match status" value="1"/>
</dbReference>
<dbReference type="PANTHER" id="PTHR43757">
    <property type="entry name" value="AMINOMETHYLTRANSFERASE"/>
    <property type="match status" value="1"/>
</dbReference>
<feature type="domain" description="GCVT N-terminal" evidence="8">
    <location>
        <begin position="43"/>
        <end position="299"/>
    </location>
</feature>
<dbReference type="AlphaFoldDB" id="A0A7S0GWB9"/>
<feature type="domain" description="Aminomethyltransferase C-terminal" evidence="9">
    <location>
        <begin position="323"/>
        <end position="402"/>
    </location>
</feature>
<dbReference type="GO" id="GO:0005960">
    <property type="term" value="C:glycine cleavage complex"/>
    <property type="evidence" value="ECO:0007669"/>
    <property type="project" value="InterPro"/>
</dbReference>
<dbReference type="InterPro" id="IPR029043">
    <property type="entry name" value="GcvT/YgfZ_C"/>
</dbReference>
<comment type="subcellular location">
    <subcellularLocation>
        <location evidence="7">Mitochondrion</location>
    </subcellularLocation>
</comment>
<evidence type="ECO:0000256" key="1">
    <source>
        <dbReference type="ARBA" id="ARBA00008609"/>
    </source>
</evidence>
<dbReference type="InterPro" id="IPR028896">
    <property type="entry name" value="GcvT/YgfZ/DmdA"/>
</dbReference>
<evidence type="ECO:0000313" key="10">
    <source>
        <dbReference type="EMBL" id="CAD8449942.1"/>
    </source>
</evidence>
<dbReference type="GO" id="GO:0006546">
    <property type="term" value="P:glycine catabolic process"/>
    <property type="evidence" value="ECO:0007669"/>
    <property type="project" value="InterPro"/>
</dbReference>
<dbReference type="Pfam" id="PF08669">
    <property type="entry name" value="GCV_T_C"/>
    <property type="match status" value="1"/>
</dbReference>
<protein>
    <recommendedName>
        <fullName evidence="7">Aminomethyltransferase</fullName>
        <ecNumber evidence="7">2.1.2.10</ecNumber>
    </recommendedName>
    <alternativeName>
        <fullName evidence="7">Glycine cleavage system T protein</fullName>
    </alternativeName>
</protein>
<comment type="catalytic activity">
    <reaction evidence="5 7">
        <text>N(6)-[(R)-S(8)-aminomethyldihydrolipoyl]-L-lysyl-[protein] + (6S)-5,6,7,8-tetrahydrofolate = N(6)-[(R)-dihydrolipoyl]-L-lysyl-[protein] + (6R)-5,10-methylene-5,6,7,8-tetrahydrofolate + NH4(+)</text>
        <dbReference type="Rhea" id="RHEA:16945"/>
        <dbReference type="Rhea" id="RHEA-COMP:10475"/>
        <dbReference type="Rhea" id="RHEA-COMP:10492"/>
        <dbReference type="ChEBI" id="CHEBI:15636"/>
        <dbReference type="ChEBI" id="CHEBI:28938"/>
        <dbReference type="ChEBI" id="CHEBI:57453"/>
        <dbReference type="ChEBI" id="CHEBI:83100"/>
        <dbReference type="ChEBI" id="CHEBI:83143"/>
        <dbReference type="EC" id="2.1.2.10"/>
    </reaction>
</comment>
<comment type="similarity">
    <text evidence="1 7">Belongs to the GcvT family.</text>
</comment>
<gene>
    <name evidence="10" type="ORF">MSP1401_LOCUS11405</name>
</gene>
<dbReference type="GO" id="GO:0004047">
    <property type="term" value="F:aminomethyltransferase activity"/>
    <property type="evidence" value="ECO:0007669"/>
    <property type="project" value="UniProtKB-EC"/>
</dbReference>
<dbReference type="Gene3D" id="4.10.1250.10">
    <property type="entry name" value="Aminomethyltransferase fragment"/>
    <property type="match status" value="1"/>
</dbReference>
<evidence type="ECO:0000259" key="8">
    <source>
        <dbReference type="Pfam" id="PF01571"/>
    </source>
</evidence>
<comment type="function">
    <text evidence="7">The glycine cleavage system catalyzes the degradation of glycine.</text>
</comment>
<dbReference type="SUPFAM" id="SSF103025">
    <property type="entry name" value="Folate-binding domain"/>
    <property type="match status" value="1"/>
</dbReference>